<dbReference type="GeneID" id="24874905"/>
<proteinExistence type="predicted"/>
<organism evidence="1 2">
    <name type="scientific">Candidatus Nitrosotenuis cloacae</name>
    <dbReference type="NCBI Taxonomy" id="1603555"/>
    <lineage>
        <taxon>Archaea</taxon>
        <taxon>Nitrososphaerota</taxon>
        <taxon>Candidatus Nitrosotenuis</taxon>
    </lineage>
</organism>
<dbReference type="EMBL" id="CP011097">
    <property type="protein sequence ID" value="AJZ75158.1"/>
    <property type="molecule type" value="Genomic_DNA"/>
</dbReference>
<sequence>MSKGRQDHNSLIKHLIDHFTSLGLEVQYANYDKYQKPFPISRHAPDVIAYDRTKKIGYIGEAKVCTELVEQRTKEQLEDYSKKVMKTGDSETTKMPFFIAIPHDCNLKMTQTLKELHLDTRDNIHVMDF</sequence>
<accession>A0A3G1B098</accession>
<evidence type="ECO:0000313" key="2">
    <source>
        <dbReference type="Proteomes" id="UP000266745"/>
    </source>
</evidence>
<gene>
    <name evidence="1" type="ORF">SU86_000745</name>
</gene>
<name>A0A3G1B098_9ARCH</name>
<dbReference type="STRING" id="1603555.SU86_000745"/>
<evidence type="ECO:0000313" key="1">
    <source>
        <dbReference type="EMBL" id="AJZ75158.1"/>
    </source>
</evidence>
<reference evidence="1 2" key="1">
    <citation type="journal article" date="2016" name="Sci. Rep.">
        <title>A novel ammonia-oxidizing archaeon from wastewater treatment plant: Its enrichment, physiological and genomic characteristics.</title>
        <authorList>
            <person name="Li Y."/>
            <person name="Ding K."/>
            <person name="Wen X."/>
            <person name="Zhang B."/>
            <person name="Shen B."/>
            <person name="Yang Y."/>
        </authorList>
    </citation>
    <scope>NUCLEOTIDE SEQUENCE [LARGE SCALE GENOMIC DNA]</scope>
    <source>
        <strain evidence="1 2">SAT1</strain>
    </source>
</reference>
<dbReference type="Proteomes" id="UP000266745">
    <property type="component" value="Chromosome"/>
</dbReference>
<dbReference type="RefSeq" id="WP_048187607.1">
    <property type="nucleotide sequence ID" value="NZ_CP011097.1"/>
</dbReference>
<protein>
    <recommendedName>
        <fullName evidence="3">Restriction endonuclease type IV Mrr domain-containing protein</fullName>
    </recommendedName>
</protein>
<dbReference type="AlphaFoldDB" id="A0A3G1B098"/>
<dbReference type="KEGG" id="tah:SU86_000745"/>
<keyword evidence="2" id="KW-1185">Reference proteome</keyword>
<dbReference type="OrthoDB" id="9829at2157"/>
<evidence type="ECO:0008006" key="3">
    <source>
        <dbReference type="Google" id="ProtNLM"/>
    </source>
</evidence>